<dbReference type="GO" id="GO:0007264">
    <property type="term" value="P:small GTPase-mediated signal transduction"/>
    <property type="evidence" value="ECO:0007669"/>
    <property type="project" value="InterPro"/>
</dbReference>
<dbReference type="InterPro" id="IPR000980">
    <property type="entry name" value="SH2"/>
</dbReference>
<evidence type="ECO:0000259" key="5">
    <source>
        <dbReference type="PROSITE" id="PS50001"/>
    </source>
</evidence>
<keyword evidence="8" id="KW-1185">Reference proteome</keyword>
<reference evidence="8" key="2">
    <citation type="journal article" date="2007" name="PLoS Biol.">
        <title>Survey sequencing and comparative analysis of the elephant shark (Callorhinchus milii) genome.</title>
        <authorList>
            <person name="Venkatesh B."/>
            <person name="Kirkness E.F."/>
            <person name="Loh Y.H."/>
            <person name="Halpern A.L."/>
            <person name="Lee A.P."/>
            <person name="Johnson J."/>
            <person name="Dandona N."/>
            <person name="Viswanathan L.D."/>
            <person name="Tay A."/>
            <person name="Venter J.C."/>
            <person name="Strausberg R.L."/>
            <person name="Brenner S."/>
        </authorList>
    </citation>
    <scope>NUCLEOTIDE SEQUENCE [LARGE SCALE GENOMIC DNA]</scope>
</reference>
<evidence type="ECO:0008006" key="9">
    <source>
        <dbReference type="Google" id="ProtNLM"/>
    </source>
</evidence>
<dbReference type="InterPro" id="IPR051853">
    <property type="entry name" value="SH2-Ras-GEF_adapter"/>
</dbReference>
<sequence>WELVTEPGNVTALFVTFQMSNDYCIMASAKDPLKKELEEELKLNTDDLRSHAWYHGPIPRQEAEALLERDGDFLIRGSRSSPGNYVLTCSWKDAPLHFKIIRIVLRPRETYSRVLYQFEQESFDNVPALVRFYVGNRRPISKITGAVVFHPLNRTLPLRCIEEKHGIGVNTESLHQPPSGKDSNQTKRFSLDLSDEVSLDQVDADSNLLRNQYKSGSQPNILDDVNNKRILHSAQSDSYLSGRPKKRVQASGAERAILPKSPVYRTGSDSMISPKGSFKHLDPRRTSGLRGSDGQLHSKAPPKPQRAPSDTSRHPGLQPASEPDLGIYSELVPQVPHSSQDSSLGDSHVGRLCAQERANVRARMTTDIHFLDSEEPLSLELTPERGAEEEGFTRPHVETGTAFKLDTFNSILLPHDNKALEPSVLKRLKEIFAEHDPETTARHILKVDCQVARITEVSPEERRMMGVNSGLELITLSHGHQLRMDLLERHSLIALGIAVDILGCTGSVGQRASVLHKIIQLAIELKDTMGDLYGFSAVMKALELPQITRLEFTWRTLRRTHTDSAIAFEKKLKPFMKSMNEGNGDLSLQNISVPHILPIIMLMERQSVFDLEGWEGWENMEQGCEILLKTLEAARATTLNTDVFRVNTEARLKDMQINRELLEAFRTEFALRLFWGPKAAELGRGERYEKFDKILTALSRKLEPESPLEI</sequence>
<dbReference type="Ensembl" id="ENSCMIT00000011153.1">
    <property type="protein sequence ID" value="ENSCMIP00000010875.1"/>
    <property type="gene ID" value="ENSCMIG00000005718.1"/>
</dbReference>
<evidence type="ECO:0000256" key="1">
    <source>
        <dbReference type="ARBA" id="ARBA00022999"/>
    </source>
</evidence>
<dbReference type="OMA" id="WWEANEE"/>
<dbReference type="PRINTS" id="PR00401">
    <property type="entry name" value="SH2DOMAIN"/>
</dbReference>
<name>A0A4W3H689_CALMI</name>
<evidence type="ECO:0000256" key="3">
    <source>
        <dbReference type="PROSITE-ProRule" id="PRU00191"/>
    </source>
</evidence>
<dbReference type="SMART" id="SM00147">
    <property type="entry name" value="RasGEF"/>
    <property type="match status" value="1"/>
</dbReference>
<dbReference type="InterPro" id="IPR044102">
    <property type="entry name" value="SH2_SHEP1/BCAR3/NSP1"/>
</dbReference>
<reference evidence="7" key="5">
    <citation type="submission" date="2025-09" db="UniProtKB">
        <authorList>
            <consortium name="Ensembl"/>
        </authorList>
    </citation>
    <scope>IDENTIFICATION</scope>
</reference>
<evidence type="ECO:0000313" key="8">
    <source>
        <dbReference type="Proteomes" id="UP000314986"/>
    </source>
</evidence>
<dbReference type="STRING" id="7868.ENSCMIP00000010875"/>
<dbReference type="PANTHER" id="PTHR14247:SF11">
    <property type="entry name" value="SH2 DOMAIN-CONTAINING PROTEIN 3A"/>
    <property type="match status" value="1"/>
</dbReference>
<dbReference type="Gene3D" id="3.30.505.10">
    <property type="entry name" value="SH2 domain"/>
    <property type="match status" value="1"/>
</dbReference>
<dbReference type="Gene3D" id="1.10.840.10">
    <property type="entry name" value="Ras guanine-nucleotide exchange factors catalytic domain"/>
    <property type="match status" value="1"/>
</dbReference>
<dbReference type="SMART" id="SM00252">
    <property type="entry name" value="SH2"/>
    <property type="match status" value="1"/>
</dbReference>
<dbReference type="SUPFAM" id="SSF48366">
    <property type="entry name" value="Ras GEF"/>
    <property type="match status" value="1"/>
</dbReference>
<dbReference type="InterPro" id="IPR023578">
    <property type="entry name" value="Ras_GEF_dom_sf"/>
</dbReference>
<dbReference type="PROSITE" id="PS50001">
    <property type="entry name" value="SH2"/>
    <property type="match status" value="1"/>
</dbReference>
<dbReference type="GO" id="GO:0001784">
    <property type="term" value="F:phosphotyrosine residue binding"/>
    <property type="evidence" value="ECO:0007669"/>
    <property type="project" value="InterPro"/>
</dbReference>
<dbReference type="InParanoid" id="A0A4W3H689"/>
<dbReference type="Pfam" id="PF00617">
    <property type="entry name" value="RasGEF"/>
    <property type="match status" value="1"/>
</dbReference>
<reference evidence="7" key="4">
    <citation type="submission" date="2025-08" db="UniProtKB">
        <authorList>
            <consortium name="Ensembl"/>
        </authorList>
    </citation>
    <scope>IDENTIFICATION</scope>
</reference>
<dbReference type="PANTHER" id="PTHR14247">
    <property type="entry name" value="BREAST CANCER ANTI-ESTROGEN RESISTANCE PROTEIN 3 HOMOLOG-LIKE PROTEIN"/>
    <property type="match status" value="1"/>
</dbReference>
<evidence type="ECO:0000259" key="6">
    <source>
        <dbReference type="PROSITE" id="PS50009"/>
    </source>
</evidence>
<reference evidence="8" key="1">
    <citation type="journal article" date="2006" name="Science">
        <title>Ancient noncoding elements conserved in the human genome.</title>
        <authorList>
            <person name="Venkatesh B."/>
            <person name="Kirkness E.F."/>
            <person name="Loh Y.H."/>
            <person name="Halpern A.L."/>
            <person name="Lee A.P."/>
            <person name="Johnson J."/>
            <person name="Dandona N."/>
            <person name="Viswanathan L.D."/>
            <person name="Tay A."/>
            <person name="Venter J.C."/>
            <person name="Strausberg R.L."/>
            <person name="Brenner S."/>
        </authorList>
    </citation>
    <scope>NUCLEOTIDE SEQUENCE [LARGE SCALE GENOMIC DNA]</scope>
</reference>
<keyword evidence="1 3" id="KW-0727">SH2 domain</keyword>
<feature type="region of interest" description="Disordered" evidence="4">
    <location>
        <begin position="234"/>
        <end position="324"/>
    </location>
</feature>
<dbReference type="InterPro" id="IPR001895">
    <property type="entry name" value="RASGEF_cat_dom"/>
</dbReference>
<dbReference type="AlphaFoldDB" id="A0A4W3H689"/>
<evidence type="ECO:0000256" key="4">
    <source>
        <dbReference type="SAM" id="MobiDB-lite"/>
    </source>
</evidence>
<keyword evidence="2" id="KW-0344">Guanine-nucleotide releasing factor</keyword>
<gene>
    <name evidence="7" type="primary">LOC103187577</name>
</gene>
<evidence type="ECO:0000313" key="7">
    <source>
        <dbReference type="Ensembl" id="ENSCMIP00000010875.1"/>
    </source>
</evidence>
<dbReference type="FunFam" id="3.30.505.10:FF:000013">
    <property type="entry name" value="SH2 domain-containing protein 3C isoform X1"/>
    <property type="match status" value="1"/>
</dbReference>
<dbReference type="GeneTree" id="ENSGT00940000154130"/>
<dbReference type="GO" id="GO:0005085">
    <property type="term" value="F:guanyl-nucleotide exchange factor activity"/>
    <property type="evidence" value="ECO:0007669"/>
    <property type="project" value="UniProtKB-KW"/>
</dbReference>
<accession>A0A4W3H689</accession>
<feature type="domain" description="Ras-GEF" evidence="6">
    <location>
        <begin position="436"/>
        <end position="705"/>
    </location>
</feature>
<dbReference type="PROSITE" id="PS50009">
    <property type="entry name" value="RASGEF_CAT"/>
    <property type="match status" value="1"/>
</dbReference>
<reference evidence="8" key="3">
    <citation type="journal article" date="2014" name="Nature">
        <title>Elephant shark genome provides unique insights into gnathostome evolution.</title>
        <authorList>
            <consortium name="International Elephant Shark Genome Sequencing Consortium"/>
            <person name="Venkatesh B."/>
            <person name="Lee A.P."/>
            <person name="Ravi V."/>
            <person name="Maurya A.K."/>
            <person name="Lian M.M."/>
            <person name="Swann J.B."/>
            <person name="Ohta Y."/>
            <person name="Flajnik M.F."/>
            <person name="Sutoh Y."/>
            <person name="Kasahara M."/>
            <person name="Hoon S."/>
            <person name="Gangu V."/>
            <person name="Roy S.W."/>
            <person name="Irimia M."/>
            <person name="Korzh V."/>
            <person name="Kondrychyn I."/>
            <person name="Lim Z.W."/>
            <person name="Tay B.H."/>
            <person name="Tohari S."/>
            <person name="Kong K.W."/>
            <person name="Ho S."/>
            <person name="Lorente-Galdos B."/>
            <person name="Quilez J."/>
            <person name="Marques-Bonet T."/>
            <person name="Raney B.J."/>
            <person name="Ingham P.W."/>
            <person name="Tay A."/>
            <person name="Hillier L.W."/>
            <person name="Minx P."/>
            <person name="Boehm T."/>
            <person name="Wilson R.K."/>
            <person name="Brenner S."/>
            <person name="Warren W.C."/>
        </authorList>
    </citation>
    <scope>NUCLEOTIDE SEQUENCE [LARGE SCALE GENOMIC DNA]</scope>
</reference>
<dbReference type="Pfam" id="PF00017">
    <property type="entry name" value="SH2"/>
    <property type="match status" value="1"/>
</dbReference>
<organism evidence="7 8">
    <name type="scientific">Callorhinchus milii</name>
    <name type="common">Ghost shark</name>
    <dbReference type="NCBI Taxonomy" id="7868"/>
    <lineage>
        <taxon>Eukaryota</taxon>
        <taxon>Metazoa</taxon>
        <taxon>Chordata</taxon>
        <taxon>Craniata</taxon>
        <taxon>Vertebrata</taxon>
        <taxon>Chondrichthyes</taxon>
        <taxon>Holocephali</taxon>
        <taxon>Chimaeriformes</taxon>
        <taxon>Callorhinchidae</taxon>
        <taxon>Callorhinchus</taxon>
    </lineage>
</organism>
<feature type="domain" description="SH2" evidence="5">
    <location>
        <begin position="53"/>
        <end position="152"/>
    </location>
</feature>
<dbReference type="Proteomes" id="UP000314986">
    <property type="component" value="Unassembled WGS sequence"/>
</dbReference>
<dbReference type="InterPro" id="IPR036860">
    <property type="entry name" value="SH2_dom_sf"/>
</dbReference>
<evidence type="ECO:0000256" key="2">
    <source>
        <dbReference type="PROSITE-ProRule" id="PRU00168"/>
    </source>
</evidence>
<dbReference type="SUPFAM" id="SSF55550">
    <property type="entry name" value="SH2 domain"/>
    <property type="match status" value="1"/>
</dbReference>
<proteinExistence type="predicted"/>
<dbReference type="InterPro" id="IPR036964">
    <property type="entry name" value="RASGEF_cat_dom_sf"/>
</dbReference>
<dbReference type="CDD" id="cd10337">
    <property type="entry name" value="SH2_BCAR3"/>
    <property type="match status" value="1"/>
</dbReference>
<protein>
    <recommendedName>
        <fullName evidence="9">Breast cancer anti-estrogen resistance protein 3</fullName>
    </recommendedName>
</protein>